<reference evidence="1" key="1">
    <citation type="journal article" date="2015" name="Nature">
        <title>Complex archaea that bridge the gap between prokaryotes and eukaryotes.</title>
        <authorList>
            <person name="Spang A."/>
            <person name="Saw J.H."/>
            <person name="Jorgensen S.L."/>
            <person name="Zaremba-Niedzwiedzka K."/>
            <person name="Martijn J."/>
            <person name="Lind A.E."/>
            <person name="van Eijk R."/>
            <person name="Schleper C."/>
            <person name="Guy L."/>
            <person name="Ettema T.J."/>
        </authorList>
    </citation>
    <scope>NUCLEOTIDE SEQUENCE</scope>
</reference>
<protein>
    <submittedName>
        <fullName evidence="1">Uncharacterized protein</fullName>
    </submittedName>
</protein>
<sequence>MKKRMPYSIARRFFETGDVALFKGTGLTSMAIRIGTAITKFRWDVYSHSGSLVVLTRALADKLGIDDYDDSRRVYLYHSTRTFTDGDDGKKGVRLVRFSDFVRDYKGKCFVRRLLLERDREFYDTEFKHIIEHLGVEYEKMNIKGIWNLISAAYDGFGGRTTGDTSRMMCSELVIDKLQWHRILPPRPSADEHTPTDIAIMRTLMRGIWGNLVRLDYDTIT</sequence>
<accession>A0A0F9N548</accession>
<name>A0A0F9N548_9ZZZZ</name>
<dbReference type="AlphaFoldDB" id="A0A0F9N548"/>
<evidence type="ECO:0000313" key="1">
    <source>
        <dbReference type="EMBL" id="KKN14710.1"/>
    </source>
</evidence>
<proteinExistence type="predicted"/>
<organism evidence="1">
    <name type="scientific">marine sediment metagenome</name>
    <dbReference type="NCBI Taxonomy" id="412755"/>
    <lineage>
        <taxon>unclassified sequences</taxon>
        <taxon>metagenomes</taxon>
        <taxon>ecological metagenomes</taxon>
    </lineage>
</organism>
<dbReference type="EMBL" id="LAZR01003791">
    <property type="protein sequence ID" value="KKN14710.1"/>
    <property type="molecule type" value="Genomic_DNA"/>
</dbReference>
<dbReference type="Gene3D" id="3.90.1720.10">
    <property type="entry name" value="endopeptidase domain like (from Nostoc punctiforme)"/>
    <property type="match status" value="1"/>
</dbReference>
<comment type="caution">
    <text evidence="1">The sequence shown here is derived from an EMBL/GenBank/DDBJ whole genome shotgun (WGS) entry which is preliminary data.</text>
</comment>
<dbReference type="SUPFAM" id="SSF54001">
    <property type="entry name" value="Cysteine proteinases"/>
    <property type="match status" value="1"/>
</dbReference>
<dbReference type="InterPro" id="IPR038765">
    <property type="entry name" value="Papain-like_cys_pep_sf"/>
</dbReference>
<gene>
    <name evidence="1" type="ORF">LCGC14_0993390</name>
</gene>